<proteinExistence type="inferred from homology"/>
<feature type="transmembrane region" description="Helical" evidence="7">
    <location>
        <begin position="188"/>
        <end position="213"/>
    </location>
</feature>
<accession>A0A662DGD5</accession>
<feature type="transmembrane region" description="Helical" evidence="7">
    <location>
        <begin position="20"/>
        <end position="40"/>
    </location>
</feature>
<dbReference type="AlphaFoldDB" id="A0A662DGD5"/>
<dbReference type="GO" id="GO:0055085">
    <property type="term" value="P:transmembrane transport"/>
    <property type="evidence" value="ECO:0007669"/>
    <property type="project" value="InterPro"/>
</dbReference>
<feature type="transmembrane region" description="Helical" evidence="7">
    <location>
        <begin position="147"/>
        <end position="167"/>
    </location>
</feature>
<feature type="transmembrane region" description="Helical" evidence="7">
    <location>
        <begin position="245"/>
        <end position="266"/>
    </location>
</feature>
<keyword evidence="2 7" id="KW-0813">Transport</keyword>
<dbReference type="Pfam" id="PF00528">
    <property type="entry name" value="BPD_transp_1"/>
    <property type="match status" value="1"/>
</dbReference>
<evidence type="ECO:0000256" key="2">
    <source>
        <dbReference type="ARBA" id="ARBA00022448"/>
    </source>
</evidence>
<feature type="domain" description="ABC transmembrane type-1" evidence="8">
    <location>
        <begin position="76"/>
        <end position="267"/>
    </location>
</feature>
<comment type="similarity">
    <text evidence="7">Belongs to the binding-protein-dependent transport system permease family.</text>
</comment>
<dbReference type="CDD" id="cd06261">
    <property type="entry name" value="TM_PBP2"/>
    <property type="match status" value="1"/>
</dbReference>
<evidence type="ECO:0000256" key="6">
    <source>
        <dbReference type="ARBA" id="ARBA00023136"/>
    </source>
</evidence>
<keyword evidence="4 7" id="KW-0812">Transmembrane</keyword>
<dbReference type="InterPro" id="IPR000515">
    <property type="entry name" value="MetI-like"/>
</dbReference>
<dbReference type="SUPFAM" id="SSF161098">
    <property type="entry name" value="MetI-like"/>
    <property type="match status" value="1"/>
</dbReference>
<dbReference type="InterPro" id="IPR035906">
    <property type="entry name" value="MetI-like_sf"/>
</dbReference>
<dbReference type="PANTHER" id="PTHR43744">
    <property type="entry name" value="ABC TRANSPORTER PERMEASE PROTEIN MG189-RELATED-RELATED"/>
    <property type="match status" value="1"/>
</dbReference>
<comment type="subcellular location">
    <subcellularLocation>
        <location evidence="1 7">Cell membrane</location>
        <topology evidence="1 7">Multi-pass membrane protein</topology>
    </subcellularLocation>
</comment>
<sequence>MKIRNFFLKIVNHRATPYVVCGAIAFFMIAPFIWMGLSAFKTSSETFKYPPTYFPENPTLKTMSEAWSKAPIPTYLANSLIVSLTSTLIVIVAGSFTAYALSQYRYKGSNVALGLFLFTRIIPPLSLLLPYYLILRKLGLLNTRVSVILYLIYLNYPLVVWLLKGFFDAFPRDLIDSAIVDGCSRTGAILRIVLPVSATGVYAIAVVAFMWAWNEFFAPFLFINYDELKPITVGLYYFVGDEYTYWNRMCAAGIYAVMPSLTFFLLAQKYIVKGLPAGALKY</sequence>
<feature type="transmembrane region" description="Helical" evidence="7">
    <location>
        <begin position="75"/>
        <end position="101"/>
    </location>
</feature>
<dbReference type="PROSITE" id="PS50928">
    <property type="entry name" value="ABC_TM1"/>
    <property type="match status" value="1"/>
</dbReference>
<name>A0A662DGD5_UNCAE</name>
<dbReference type="Proteomes" id="UP000280417">
    <property type="component" value="Unassembled WGS sequence"/>
</dbReference>
<feature type="transmembrane region" description="Helical" evidence="7">
    <location>
        <begin position="113"/>
        <end position="135"/>
    </location>
</feature>
<protein>
    <recommendedName>
        <fullName evidence="8">ABC transmembrane type-1 domain-containing protein</fullName>
    </recommendedName>
</protein>
<dbReference type="GO" id="GO:0005886">
    <property type="term" value="C:plasma membrane"/>
    <property type="evidence" value="ECO:0007669"/>
    <property type="project" value="UniProtKB-SubCell"/>
</dbReference>
<gene>
    <name evidence="9" type="ORF">DRJ04_04075</name>
</gene>
<evidence type="ECO:0000256" key="4">
    <source>
        <dbReference type="ARBA" id="ARBA00022692"/>
    </source>
</evidence>
<keyword evidence="6 7" id="KW-0472">Membrane</keyword>
<dbReference type="PANTHER" id="PTHR43744:SF8">
    <property type="entry name" value="SN-GLYCEROL-3-PHOSPHATE TRANSPORT SYSTEM PERMEASE PROTEIN UGPE"/>
    <property type="match status" value="1"/>
</dbReference>
<evidence type="ECO:0000256" key="3">
    <source>
        <dbReference type="ARBA" id="ARBA00022475"/>
    </source>
</evidence>
<evidence type="ECO:0000256" key="7">
    <source>
        <dbReference type="RuleBase" id="RU363032"/>
    </source>
</evidence>
<comment type="caution">
    <text evidence="9">The sequence shown here is derived from an EMBL/GenBank/DDBJ whole genome shotgun (WGS) entry which is preliminary data.</text>
</comment>
<evidence type="ECO:0000256" key="1">
    <source>
        <dbReference type="ARBA" id="ARBA00004651"/>
    </source>
</evidence>
<reference evidence="9 10" key="1">
    <citation type="submission" date="2018-06" db="EMBL/GenBank/DDBJ databases">
        <title>Extensive metabolic versatility and redundancy in microbially diverse, dynamic hydrothermal sediments.</title>
        <authorList>
            <person name="Dombrowski N."/>
            <person name="Teske A."/>
            <person name="Baker B.J."/>
        </authorList>
    </citation>
    <scope>NUCLEOTIDE SEQUENCE [LARGE SCALE GENOMIC DNA]</scope>
    <source>
        <strain evidence="9">B3_G15</strain>
    </source>
</reference>
<keyword evidence="5 7" id="KW-1133">Transmembrane helix</keyword>
<evidence type="ECO:0000313" key="9">
    <source>
        <dbReference type="EMBL" id="RLE13567.1"/>
    </source>
</evidence>
<dbReference type="Gene3D" id="1.10.3720.10">
    <property type="entry name" value="MetI-like"/>
    <property type="match status" value="1"/>
</dbReference>
<keyword evidence="3" id="KW-1003">Cell membrane</keyword>
<dbReference type="EMBL" id="QMQA01000088">
    <property type="protein sequence ID" value="RLE13567.1"/>
    <property type="molecule type" value="Genomic_DNA"/>
</dbReference>
<evidence type="ECO:0000313" key="10">
    <source>
        <dbReference type="Proteomes" id="UP000280417"/>
    </source>
</evidence>
<evidence type="ECO:0000259" key="8">
    <source>
        <dbReference type="PROSITE" id="PS50928"/>
    </source>
</evidence>
<evidence type="ECO:0000256" key="5">
    <source>
        <dbReference type="ARBA" id="ARBA00022989"/>
    </source>
</evidence>
<organism evidence="9 10">
    <name type="scientific">Aerophobetes bacterium</name>
    <dbReference type="NCBI Taxonomy" id="2030807"/>
    <lineage>
        <taxon>Bacteria</taxon>
        <taxon>Candidatus Aerophobota</taxon>
    </lineage>
</organism>